<dbReference type="GO" id="GO:0003677">
    <property type="term" value="F:DNA binding"/>
    <property type="evidence" value="ECO:0007669"/>
    <property type="project" value="InterPro"/>
</dbReference>
<dbReference type="Proteomes" id="UP000816034">
    <property type="component" value="Unassembled WGS sequence"/>
</dbReference>
<dbReference type="Gene3D" id="1.10.10.160">
    <property type="match status" value="1"/>
</dbReference>
<feature type="binding site" evidence="10">
    <location>
        <begin position="117"/>
        <end position="124"/>
    </location>
    <ligand>
        <name>ATP</name>
        <dbReference type="ChEBI" id="CHEBI:30616"/>
    </ligand>
</feature>
<dbReference type="GO" id="GO:0016787">
    <property type="term" value="F:hydrolase activity"/>
    <property type="evidence" value="ECO:0007669"/>
    <property type="project" value="UniProtKB-UniRule"/>
</dbReference>
<feature type="domain" description="UvrD-like helicase ATP-binding" evidence="12">
    <location>
        <begin position="96"/>
        <end position="380"/>
    </location>
</feature>
<comment type="catalytic activity">
    <reaction evidence="9">
        <text>ATP + H2O = ADP + phosphate + H(+)</text>
        <dbReference type="Rhea" id="RHEA:13065"/>
        <dbReference type="ChEBI" id="CHEBI:15377"/>
        <dbReference type="ChEBI" id="CHEBI:15378"/>
        <dbReference type="ChEBI" id="CHEBI:30616"/>
        <dbReference type="ChEBI" id="CHEBI:43474"/>
        <dbReference type="ChEBI" id="CHEBI:456216"/>
        <dbReference type="EC" id="5.6.2.4"/>
    </reaction>
</comment>
<feature type="compositionally biased region" description="Polar residues" evidence="11">
    <location>
        <begin position="1"/>
        <end position="12"/>
    </location>
</feature>
<dbReference type="Pfam" id="PF13361">
    <property type="entry name" value="UvrD_C"/>
    <property type="match status" value="1"/>
</dbReference>
<protein>
    <recommendedName>
        <fullName evidence="8">DNA 3'-5' helicase</fullName>
        <ecNumber evidence="8">5.6.2.4</ecNumber>
    </recommendedName>
</protein>
<dbReference type="EC" id="5.6.2.4" evidence="8"/>
<dbReference type="InterPro" id="IPR013986">
    <property type="entry name" value="DExx_box_DNA_helicase_dom_sf"/>
</dbReference>
<dbReference type="GO" id="GO:0005634">
    <property type="term" value="C:nucleus"/>
    <property type="evidence" value="ECO:0007669"/>
    <property type="project" value="TreeGrafter"/>
</dbReference>
<dbReference type="GO" id="GO:0043138">
    <property type="term" value="F:3'-5' DNA helicase activity"/>
    <property type="evidence" value="ECO:0007669"/>
    <property type="project" value="UniProtKB-EC"/>
</dbReference>
<comment type="similarity">
    <text evidence="1">Belongs to the helicase family. UvrD subfamily.</text>
</comment>
<evidence type="ECO:0000256" key="8">
    <source>
        <dbReference type="ARBA" id="ARBA00034808"/>
    </source>
</evidence>
<dbReference type="RefSeq" id="XP_044547032.1">
    <property type="nucleotide sequence ID" value="XM_044696191.1"/>
</dbReference>
<keyword evidence="6" id="KW-0413">Isomerase</keyword>
<keyword evidence="4 10" id="KW-0347">Helicase</keyword>
<evidence type="ECO:0000256" key="1">
    <source>
        <dbReference type="ARBA" id="ARBA00009922"/>
    </source>
</evidence>
<name>A0AA88GN50_NAELO</name>
<dbReference type="PROSITE" id="PS51217">
    <property type="entry name" value="UVRD_HELICASE_CTER"/>
    <property type="match status" value="1"/>
</dbReference>
<keyword evidence="2 10" id="KW-0547">Nucleotide-binding</keyword>
<evidence type="ECO:0000256" key="4">
    <source>
        <dbReference type="ARBA" id="ARBA00022806"/>
    </source>
</evidence>
<feature type="compositionally biased region" description="Low complexity" evidence="11">
    <location>
        <begin position="799"/>
        <end position="813"/>
    </location>
</feature>
<dbReference type="Gene3D" id="3.40.50.300">
    <property type="entry name" value="P-loop containing nucleotide triphosphate hydrolases"/>
    <property type="match status" value="2"/>
</dbReference>
<evidence type="ECO:0000256" key="5">
    <source>
        <dbReference type="ARBA" id="ARBA00022840"/>
    </source>
</evidence>
<keyword evidence="3 10" id="KW-0378">Hydrolase</keyword>
<keyword evidence="15" id="KW-1185">Reference proteome</keyword>
<evidence type="ECO:0000313" key="15">
    <source>
        <dbReference type="Proteomes" id="UP000816034"/>
    </source>
</evidence>
<evidence type="ECO:0000256" key="10">
    <source>
        <dbReference type="PROSITE-ProRule" id="PRU00560"/>
    </source>
</evidence>
<dbReference type="SUPFAM" id="SSF52540">
    <property type="entry name" value="P-loop containing nucleoside triphosphate hydrolases"/>
    <property type="match status" value="1"/>
</dbReference>
<dbReference type="EMBL" id="PYSW02000027">
    <property type="protein sequence ID" value="KAG2381352.1"/>
    <property type="molecule type" value="Genomic_DNA"/>
</dbReference>
<evidence type="ECO:0000256" key="3">
    <source>
        <dbReference type="ARBA" id="ARBA00022801"/>
    </source>
</evidence>
<evidence type="ECO:0000259" key="13">
    <source>
        <dbReference type="PROSITE" id="PS51217"/>
    </source>
</evidence>
<evidence type="ECO:0000259" key="12">
    <source>
        <dbReference type="PROSITE" id="PS51198"/>
    </source>
</evidence>
<evidence type="ECO:0000256" key="2">
    <source>
        <dbReference type="ARBA" id="ARBA00022741"/>
    </source>
</evidence>
<dbReference type="Pfam" id="PF00580">
    <property type="entry name" value="UvrD-helicase"/>
    <property type="match status" value="1"/>
</dbReference>
<feature type="compositionally biased region" description="Polar residues" evidence="11">
    <location>
        <begin position="765"/>
        <end position="777"/>
    </location>
</feature>
<reference evidence="14 15" key="1">
    <citation type="journal article" date="2018" name="BMC Genomics">
        <title>The genome of Naegleria lovaniensis, the basis for a comparative approach to unravel pathogenicity factors of the human pathogenic amoeba N. fowleri.</title>
        <authorList>
            <person name="Liechti N."/>
            <person name="Schurch N."/>
            <person name="Bruggmann R."/>
            <person name="Wittwer M."/>
        </authorList>
    </citation>
    <scope>NUCLEOTIDE SEQUENCE [LARGE SCALE GENOMIC DNA]</scope>
    <source>
        <strain evidence="14 15">ATCC 30569</strain>
    </source>
</reference>
<feature type="compositionally biased region" description="Low complexity" evidence="11">
    <location>
        <begin position="30"/>
        <end position="48"/>
    </location>
</feature>
<feature type="region of interest" description="Disordered" evidence="11">
    <location>
        <begin position="1"/>
        <end position="63"/>
    </location>
</feature>
<dbReference type="PANTHER" id="PTHR11070:SF46">
    <property type="entry name" value="ATP-DEPENDENT DNA HELICASE HMI1, MITOCHONDRIAL"/>
    <property type="match status" value="1"/>
</dbReference>
<evidence type="ECO:0000256" key="11">
    <source>
        <dbReference type="SAM" id="MobiDB-lite"/>
    </source>
</evidence>
<dbReference type="InterPro" id="IPR027417">
    <property type="entry name" value="P-loop_NTPase"/>
</dbReference>
<organism evidence="14 15">
    <name type="scientific">Naegleria lovaniensis</name>
    <name type="common">Amoeba</name>
    <dbReference type="NCBI Taxonomy" id="51637"/>
    <lineage>
        <taxon>Eukaryota</taxon>
        <taxon>Discoba</taxon>
        <taxon>Heterolobosea</taxon>
        <taxon>Tetramitia</taxon>
        <taxon>Eutetramitia</taxon>
        <taxon>Vahlkampfiidae</taxon>
        <taxon>Naegleria</taxon>
    </lineage>
</organism>
<dbReference type="PROSITE" id="PS51198">
    <property type="entry name" value="UVRD_HELICASE_ATP_BIND"/>
    <property type="match status" value="1"/>
</dbReference>
<evidence type="ECO:0000256" key="9">
    <source>
        <dbReference type="ARBA" id="ARBA00048988"/>
    </source>
</evidence>
<dbReference type="PANTHER" id="PTHR11070">
    <property type="entry name" value="UVRD / RECB / PCRA DNA HELICASE FAMILY MEMBER"/>
    <property type="match status" value="1"/>
</dbReference>
<dbReference type="InterPro" id="IPR014016">
    <property type="entry name" value="UvrD-like_ATP-bd"/>
</dbReference>
<dbReference type="Gene3D" id="1.10.486.10">
    <property type="entry name" value="PCRA, domain 4"/>
    <property type="match status" value="1"/>
</dbReference>
<evidence type="ECO:0000256" key="6">
    <source>
        <dbReference type="ARBA" id="ARBA00023235"/>
    </source>
</evidence>
<evidence type="ECO:0000313" key="14">
    <source>
        <dbReference type="EMBL" id="KAG2381352.1"/>
    </source>
</evidence>
<dbReference type="GO" id="GO:0000725">
    <property type="term" value="P:recombinational repair"/>
    <property type="evidence" value="ECO:0007669"/>
    <property type="project" value="TreeGrafter"/>
</dbReference>
<dbReference type="InterPro" id="IPR014017">
    <property type="entry name" value="DNA_helicase_UvrD-like_C"/>
</dbReference>
<feature type="domain" description="UvrD-like helicase C-terminal" evidence="13">
    <location>
        <begin position="359"/>
        <end position="645"/>
    </location>
</feature>
<proteinExistence type="inferred from homology"/>
<feature type="region of interest" description="Disordered" evidence="11">
    <location>
        <begin position="765"/>
        <end position="820"/>
    </location>
</feature>
<dbReference type="CDD" id="cd17932">
    <property type="entry name" value="DEXQc_UvrD"/>
    <property type="match status" value="1"/>
</dbReference>
<dbReference type="AlphaFoldDB" id="A0AA88GN50"/>
<dbReference type="GO" id="GO:0005524">
    <property type="term" value="F:ATP binding"/>
    <property type="evidence" value="ECO:0007669"/>
    <property type="project" value="UniProtKB-UniRule"/>
</dbReference>
<comment type="caution">
    <text evidence="14">The sequence shown here is derived from an EMBL/GenBank/DDBJ whole genome shotgun (WGS) entry which is preliminary data.</text>
</comment>
<keyword evidence="5 10" id="KW-0067">ATP-binding</keyword>
<dbReference type="InterPro" id="IPR000212">
    <property type="entry name" value="DNA_helicase_UvrD/REP"/>
</dbReference>
<gene>
    <name evidence="14" type="ORF">C9374_006341</name>
</gene>
<dbReference type="GeneID" id="68098795"/>
<accession>A0AA88GN50</accession>
<comment type="catalytic activity">
    <reaction evidence="7">
        <text>Couples ATP hydrolysis with the unwinding of duplex DNA by translocating in the 3'-5' direction.</text>
        <dbReference type="EC" id="5.6.2.4"/>
    </reaction>
</comment>
<evidence type="ECO:0000256" key="7">
    <source>
        <dbReference type="ARBA" id="ARBA00034617"/>
    </source>
</evidence>
<sequence>MLHSSEPQQQSDNTKKSNVFLPPPKYHQLTASNTVNTTSGSSSNSNNTHVGRSTVRLKRPQQQLPVNVGISSINSTNATSTSFGKSSNTSLESLLSKLNEEQRRAVCSRNDQVIVMAGPGTGKTSVITYRIFYLVHEMKVDPIKICALTFSKAAANEMKERAGRLDERLKNVTFSTFHSKGLALLRKHKLVKQFYKIADDRTVLSIMSDIIAKHEITEECTPSQMKDCVALVKNSGISPNEVTSKLKSSDLNVSLRYFIPFYQEFEEVLEKRNLLTHEDLIFKIVKILKEKPSLLGQVSNDIEYLLVDEYQDTNDLQYEFTKLLVNKHKRIFCVGDSSTSNILDASFDMLLENHSKDGSNNSSKKPSIESIILDDSKSRLISQKGGGPTITIKEFVTHIEQIKFVVDTIKQEVSNNSNRKYGDFAILSRLNSLLKPYEIELGKHKIPFESKQNENFLKSAWIQVLISYLDTIDSISRGNLNSRSLDHVTNIPDRAIFTETKSALIDCLSNGISVSELIDIIEKRVKYKPSLTLGRQVSFLIAMDNEEKKSVIALLKHLIRMNEMTHSVSSLIRYILDTIDVTSYLKQKYTTNYETCEKDIEEFLRMADKTDTLSTFLQEMNDDDESKNNNVRNGVTLLTMHSSKGLEFEYVFVTDLVDDICPHFRSKGSSREEQEEKRLLFVAMTRAKWKMYLLSTKTKLAQEDRIEMAEPTPWLRALTKKSYIDFEPISRKITTQMEQAEDLALFTKNYLESQKLLEQPNIMTTATSQVENQGFSSKQEKTRRKREKDLSTENSKLFASASSDVNTSSSSTAPKGNTSGGSIFMNASQYCLINRIRLEEAENGHVESDDIDLGDFEENTLPNTQKSHNPSIQQQVEEFEFKFLDEEENSSLSLSFSPKMTTTTINTKQQMKDKNINLDELWFEDEEEPIELDEDLLQTNHSKKRKM</sequence>